<reference evidence="2" key="1">
    <citation type="submission" date="2021-01" db="EMBL/GenBank/DDBJ databases">
        <title>Description of Breznakiella homolactica.</title>
        <authorList>
            <person name="Song Y."/>
            <person name="Brune A."/>
        </authorList>
    </citation>
    <scope>NUCLEOTIDE SEQUENCE</scope>
    <source>
        <strain evidence="2">RmG30</strain>
    </source>
</reference>
<dbReference type="Proteomes" id="UP000595917">
    <property type="component" value="Chromosome"/>
</dbReference>
<accession>A0A7T7XJW9</accession>
<dbReference type="RefSeq" id="WP_215625032.1">
    <property type="nucleotide sequence ID" value="NZ_CP067089.2"/>
</dbReference>
<keyword evidence="1" id="KW-0732">Signal</keyword>
<organism evidence="2 3">
    <name type="scientific">Breznakiella homolactica</name>
    <dbReference type="NCBI Taxonomy" id="2798577"/>
    <lineage>
        <taxon>Bacteria</taxon>
        <taxon>Pseudomonadati</taxon>
        <taxon>Spirochaetota</taxon>
        <taxon>Spirochaetia</taxon>
        <taxon>Spirochaetales</taxon>
        <taxon>Breznakiellaceae</taxon>
        <taxon>Breznakiella</taxon>
    </lineage>
</organism>
<feature type="signal peptide" evidence="1">
    <location>
        <begin position="1"/>
        <end position="26"/>
    </location>
</feature>
<dbReference type="PROSITE" id="PS51257">
    <property type="entry name" value="PROKAR_LIPOPROTEIN"/>
    <property type="match status" value="1"/>
</dbReference>
<evidence type="ECO:0000256" key="1">
    <source>
        <dbReference type="SAM" id="SignalP"/>
    </source>
</evidence>
<evidence type="ECO:0000313" key="2">
    <source>
        <dbReference type="EMBL" id="QQO07726.1"/>
    </source>
</evidence>
<evidence type="ECO:0000313" key="3">
    <source>
        <dbReference type="Proteomes" id="UP000595917"/>
    </source>
</evidence>
<keyword evidence="3" id="KW-1185">Reference proteome</keyword>
<dbReference type="KEGG" id="bhc:JFL75_12305"/>
<name>A0A7T7XJW9_9SPIR</name>
<proteinExistence type="predicted"/>
<dbReference type="EMBL" id="CP067089">
    <property type="protein sequence ID" value="QQO07726.1"/>
    <property type="molecule type" value="Genomic_DNA"/>
</dbReference>
<gene>
    <name evidence="2" type="ORF">JFL75_12305</name>
</gene>
<dbReference type="AlphaFoldDB" id="A0A7T7XJW9"/>
<sequence length="294" mass="33600">MKKNYPRQHKQIPGFLILLCCVFLFAACSTIAEKSGEVLDGSAFSEKELTAYRSGDSGSRIELRRMREQTTGAEFLSITSERFPGLELRTSVPRDGHSVSASEIEFTQARILSSHVYGWNELSLGLFGAARCVLRGHEASLEIDSPPERIQVDEGAIRLRSSRLTGAAALTSLRNRRERILALAEWMDGSEWGGREFFSGEAFAEYWKPILFPELVKKKEQPREYTTENAEWTRADSVRWNTTYTEWLFPEELRELRDSGTLLRDWEEAAVWIFYECHWDSIIASFNGAKLALR</sequence>
<protein>
    <submittedName>
        <fullName evidence="2">Uncharacterized protein</fullName>
    </submittedName>
</protein>
<feature type="chain" id="PRO_5030684500" evidence="1">
    <location>
        <begin position="27"/>
        <end position="294"/>
    </location>
</feature>